<dbReference type="Proteomes" id="UP000308760">
    <property type="component" value="Unassembled WGS sequence"/>
</dbReference>
<dbReference type="PANTHER" id="PTHR36832">
    <property type="entry name" value="SLR1174 PROTEIN-RELATED"/>
    <property type="match status" value="1"/>
</dbReference>
<gene>
    <name evidence="2" type="ORF">FAB82_19010</name>
</gene>
<proteinExistence type="predicted"/>
<feature type="transmembrane region" description="Helical" evidence="1">
    <location>
        <begin position="229"/>
        <end position="249"/>
    </location>
</feature>
<keyword evidence="1" id="KW-0472">Membrane</keyword>
<feature type="transmembrane region" description="Helical" evidence="1">
    <location>
        <begin position="183"/>
        <end position="209"/>
    </location>
</feature>
<evidence type="ECO:0000313" key="2">
    <source>
        <dbReference type="EMBL" id="THV38535.1"/>
    </source>
</evidence>
<dbReference type="Pfam" id="PF06182">
    <property type="entry name" value="ABC2_membrane_6"/>
    <property type="match status" value="1"/>
</dbReference>
<dbReference type="InterPro" id="IPR010390">
    <property type="entry name" value="ABC-2_transporter-like"/>
</dbReference>
<comment type="caution">
    <text evidence="2">The sequence shown here is derived from an EMBL/GenBank/DDBJ whole genome shotgun (WGS) entry which is preliminary data.</text>
</comment>
<feature type="transmembrane region" description="Helical" evidence="1">
    <location>
        <begin position="20"/>
        <end position="43"/>
    </location>
</feature>
<name>A0A4S8Q786_9ACTN</name>
<protein>
    <submittedName>
        <fullName evidence="2">Antibiotic ABC transporter permease</fullName>
    </submittedName>
</protein>
<feature type="transmembrane region" description="Helical" evidence="1">
    <location>
        <begin position="144"/>
        <end position="171"/>
    </location>
</feature>
<sequence>MSHTFAMDRAFAAIALRRKLAYKLHWVFGIVLGGAGLLVGLAMWSNLLGSGEIAGYDWDAMRAYLIIGFFTATIAFGGEDWLMADRILDGLIAVDLTKPVDFQRARAAEFMGALVSTVPTAVFGTVGAWLLFRPPGPVTPLAGALTAVSILLILPLSFGITYLSILVCFWTKRYLGIMWLREALLSFFSGMMIPLALMPNWMQVVAWSMPFAHFTTTPANIYLGRVDTFGALGLIAAEIAWVVGLWFAGRLIFKRAIKKVTVHGG</sequence>
<dbReference type="EMBL" id="STGY01000067">
    <property type="protein sequence ID" value="THV38535.1"/>
    <property type="molecule type" value="Genomic_DNA"/>
</dbReference>
<feature type="transmembrane region" description="Helical" evidence="1">
    <location>
        <begin position="63"/>
        <end position="82"/>
    </location>
</feature>
<feature type="transmembrane region" description="Helical" evidence="1">
    <location>
        <begin position="110"/>
        <end position="132"/>
    </location>
</feature>
<keyword evidence="1" id="KW-0812">Transmembrane</keyword>
<keyword evidence="1" id="KW-1133">Transmembrane helix</keyword>
<evidence type="ECO:0000313" key="3">
    <source>
        <dbReference type="Proteomes" id="UP000308760"/>
    </source>
</evidence>
<reference evidence="2 3" key="2">
    <citation type="submission" date="2019-05" db="EMBL/GenBank/DDBJ databases">
        <title>Glycomyces buryatensis sp. nov.</title>
        <authorList>
            <person name="Nikitina E."/>
        </authorList>
    </citation>
    <scope>NUCLEOTIDE SEQUENCE [LARGE SCALE GENOMIC DNA]</scope>
    <source>
        <strain evidence="2 3">18</strain>
    </source>
</reference>
<dbReference type="RefSeq" id="WP_136536118.1">
    <property type="nucleotide sequence ID" value="NZ_STGY01000067.1"/>
</dbReference>
<keyword evidence="3" id="KW-1185">Reference proteome</keyword>
<accession>A0A4S8Q786</accession>
<dbReference type="AlphaFoldDB" id="A0A4S8Q786"/>
<evidence type="ECO:0000256" key="1">
    <source>
        <dbReference type="SAM" id="Phobius"/>
    </source>
</evidence>
<reference evidence="3" key="1">
    <citation type="submission" date="2019-04" db="EMBL/GenBank/DDBJ databases">
        <title>Nocardioides xinjiangensis sp. nov.</title>
        <authorList>
            <person name="Liu S."/>
        </authorList>
    </citation>
    <scope>NUCLEOTIDE SEQUENCE [LARGE SCALE GENOMIC DNA]</scope>
    <source>
        <strain evidence="3">18</strain>
    </source>
</reference>
<dbReference type="PANTHER" id="PTHR36832:SF1">
    <property type="entry name" value="SLR1174 PROTEIN"/>
    <property type="match status" value="1"/>
</dbReference>
<dbReference type="OrthoDB" id="62003at2"/>
<organism evidence="2 3">
    <name type="scientific">Glycomyces buryatensis</name>
    <dbReference type="NCBI Taxonomy" id="2570927"/>
    <lineage>
        <taxon>Bacteria</taxon>
        <taxon>Bacillati</taxon>
        <taxon>Actinomycetota</taxon>
        <taxon>Actinomycetes</taxon>
        <taxon>Glycomycetales</taxon>
        <taxon>Glycomycetaceae</taxon>
        <taxon>Glycomyces</taxon>
    </lineage>
</organism>